<evidence type="ECO:0000313" key="14">
    <source>
        <dbReference type="Ensembl" id="ENSPCEP00000011342.1"/>
    </source>
</evidence>
<evidence type="ECO:0000256" key="7">
    <source>
        <dbReference type="ARBA" id="ARBA00023136"/>
    </source>
</evidence>
<dbReference type="PANTHER" id="PTHR10877:SF136">
    <property type="entry name" value="POLYCYSTIN-1-LIKE PROTEIN 3"/>
    <property type="match status" value="1"/>
</dbReference>
<evidence type="ECO:0000313" key="15">
    <source>
        <dbReference type="Proteomes" id="UP000694393"/>
    </source>
</evidence>
<keyword evidence="15" id="KW-1185">Reference proteome</keyword>
<feature type="transmembrane region" description="Helical" evidence="12">
    <location>
        <begin position="708"/>
        <end position="729"/>
    </location>
</feature>
<feature type="transmembrane region" description="Helical" evidence="12">
    <location>
        <begin position="903"/>
        <end position="927"/>
    </location>
</feature>
<keyword evidence="7 12" id="KW-0472">Membrane</keyword>
<dbReference type="PANTHER" id="PTHR10877">
    <property type="entry name" value="POLYCYSTIN FAMILY MEMBER"/>
    <property type="match status" value="1"/>
</dbReference>
<feature type="transmembrane region" description="Helical" evidence="12">
    <location>
        <begin position="501"/>
        <end position="521"/>
    </location>
</feature>
<keyword evidence="9" id="KW-0325">Glycoprotein</keyword>
<comment type="similarity">
    <text evidence="2">Belongs to the polycystin family.</text>
</comment>
<dbReference type="Pfam" id="PF00059">
    <property type="entry name" value="Lectin_C"/>
    <property type="match status" value="1"/>
</dbReference>
<dbReference type="GO" id="GO:0016020">
    <property type="term" value="C:membrane"/>
    <property type="evidence" value="ECO:0007669"/>
    <property type="project" value="UniProtKB-SubCell"/>
</dbReference>
<evidence type="ECO:0000256" key="4">
    <source>
        <dbReference type="ARBA" id="ARBA00022729"/>
    </source>
</evidence>
<name>A0A8C8RV32_9SAUR</name>
<feature type="region of interest" description="Disordered" evidence="11">
    <location>
        <begin position="789"/>
        <end position="840"/>
    </location>
</feature>
<feature type="transmembrane region" description="Helical" evidence="12">
    <location>
        <begin position="947"/>
        <end position="966"/>
    </location>
</feature>
<feature type="transmembrane region" description="Helical" evidence="12">
    <location>
        <begin position="1311"/>
        <end position="1336"/>
    </location>
</feature>
<dbReference type="SMART" id="SM00308">
    <property type="entry name" value="LH2"/>
    <property type="match status" value="1"/>
</dbReference>
<dbReference type="Gene3D" id="2.60.60.20">
    <property type="entry name" value="PLAT/LH2 domain"/>
    <property type="match status" value="1"/>
</dbReference>
<feature type="transmembrane region" description="Helical" evidence="12">
    <location>
        <begin position="1221"/>
        <end position="1238"/>
    </location>
</feature>
<dbReference type="SUPFAM" id="SSF56436">
    <property type="entry name" value="C-type lectin-like"/>
    <property type="match status" value="1"/>
</dbReference>
<dbReference type="GO" id="GO:0030246">
    <property type="term" value="F:carbohydrate binding"/>
    <property type="evidence" value="ECO:0007669"/>
    <property type="project" value="UniProtKB-KW"/>
</dbReference>
<dbReference type="GO" id="GO:0005262">
    <property type="term" value="F:calcium channel activity"/>
    <property type="evidence" value="ECO:0007669"/>
    <property type="project" value="TreeGrafter"/>
</dbReference>
<reference evidence="14" key="2">
    <citation type="submission" date="2025-09" db="UniProtKB">
        <authorList>
            <consortium name="Ensembl"/>
        </authorList>
    </citation>
    <scope>IDENTIFICATION</scope>
</reference>
<dbReference type="InterPro" id="IPR016187">
    <property type="entry name" value="CTDL_fold"/>
</dbReference>
<evidence type="ECO:0000256" key="5">
    <source>
        <dbReference type="ARBA" id="ARBA00022734"/>
    </source>
</evidence>
<evidence type="ECO:0000256" key="1">
    <source>
        <dbReference type="ARBA" id="ARBA00004141"/>
    </source>
</evidence>
<dbReference type="CDD" id="cd01752">
    <property type="entry name" value="PLAT_polycystin"/>
    <property type="match status" value="1"/>
</dbReference>
<dbReference type="PROSITE" id="PS50095">
    <property type="entry name" value="PLAT"/>
    <property type="match status" value="1"/>
</dbReference>
<dbReference type="InterPro" id="IPR016186">
    <property type="entry name" value="C-type_lectin-like/link_sf"/>
</dbReference>
<evidence type="ECO:0000256" key="2">
    <source>
        <dbReference type="ARBA" id="ARBA00007200"/>
    </source>
</evidence>
<keyword evidence="4" id="KW-0732">Signal</keyword>
<keyword evidence="8" id="KW-1015">Disulfide bond</keyword>
<dbReference type="InterPro" id="IPR042060">
    <property type="entry name" value="PLAT_polycystin1"/>
</dbReference>
<dbReference type="CDD" id="cd00037">
    <property type="entry name" value="CLECT"/>
    <property type="match status" value="1"/>
</dbReference>
<organism evidence="14 15">
    <name type="scientific">Pelusios castaneus</name>
    <name type="common">West African mud turtle</name>
    <dbReference type="NCBI Taxonomy" id="367368"/>
    <lineage>
        <taxon>Eukaryota</taxon>
        <taxon>Metazoa</taxon>
        <taxon>Chordata</taxon>
        <taxon>Craniata</taxon>
        <taxon>Vertebrata</taxon>
        <taxon>Euteleostomi</taxon>
        <taxon>Archelosauria</taxon>
        <taxon>Testudinata</taxon>
        <taxon>Testudines</taxon>
        <taxon>Pleurodira</taxon>
        <taxon>Pelomedusidae</taxon>
        <taxon>Pelusios</taxon>
    </lineage>
</organism>
<feature type="transmembrane region" description="Helical" evidence="12">
    <location>
        <begin position="1269"/>
        <end position="1290"/>
    </location>
</feature>
<dbReference type="GO" id="GO:0050982">
    <property type="term" value="P:detection of mechanical stimulus"/>
    <property type="evidence" value="ECO:0007669"/>
    <property type="project" value="TreeGrafter"/>
</dbReference>
<feature type="domain" description="PLAT" evidence="13">
    <location>
        <begin position="545"/>
        <end position="662"/>
    </location>
</feature>
<dbReference type="FunFam" id="2.60.60.20:FF:000008">
    <property type="entry name" value="Polycystic kidney disease 1-like 2, isoform CRA_a"/>
    <property type="match status" value="1"/>
</dbReference>
<evidence type="ECO:0000256" key="10">
    <source>
        <dbReference type="PROSITE-ProRule" id="PRU00152"/>
    </source>
</evidence>
<evidence type="ECO:0000256" key="3">
    <source>
        <dbReference type="ARBA" id="ARBA00022692"/>
    </source>
</evidence>
<dbReference type="InterPro" id="IPR003915">
    <property type="entry name" value="PKD_2"/>
</dbReference>
<evidence type="ECO:0000256" key="8">
    <source>
        <dbReference type="ARBA" id="ARBA00023157"/>
    </source>
</evidence>
<feature type="transmembrane region" description="Helical" evidence="12">
    <location>
        <begin position="749"/>
        <end position="770"/>
    </location>
</feature>
<dbReference type="InterPro" id="IPR001304">
    <property type="entry name" value="C-type_lectin-like"/>
</dbReference>
<evidence type="ECO:0000259" key="13">
    <source>
        <dbReference type="PROSITE" id="PS50095"/>
    </source>
</evidence>
<dbReference type="Gene3D" id="3.10.100.10">
    <property type="entry name" value="Mannose-Binding Protein A, subunit A"/>
    <property type="match status" value="1"/>
</dbReference>
<dbReference type="FunFam" id="1.10.287.70:FF:000086">
    <property type="entry name" value="Polycystic kidney disease 2"/>
    <property type="match status" value="1"/>
</dbReference>
<keyword evidence="5" id="KW-0430">Lectin</keyword>
<dbReference type="Ensembl" id="ENSPCET00000011711.1">
    <property type="protein sequence ID" value="ENSPCEP00000011342.1"/>
    <property type="gene ID" value="ENSPCEG00000008873.1"/>
</dbReference>
<proteinExistence type="inferred from homology"/>
<comment type="subcellular location">
    <subcellularLocation>
        <location evidence="1">Membrane</location>
        <topology evidence="1">Multi-pass membrane protein</topology>
    </subcellularLocation>
</comment>
<keyword evidence="6 12" id="KW-1133">Transmembrane helix</keyword>
<feature type="region of interest" description="Disordered" evidence="11">
    <location>
        <begin position="79"/>
        <end position="100"/>
    </location>
</feature>
<feature type="transmembrane region" description="Helical" evidence="12">
    <location>
        <begin position="1371"/>
        <end position="1394"/>
    </location>
</feature>
<dbReference type="InterPro" id="IPR001024">
    <property type="entry name" value="PLAT/LH2_dom"/>
</dbReference>
<protein>
    <submittedName>
        <fullName evidence="14">Polycystin 1 like 3, transient receptor potential channel interacting</fullName>
    </submittedName>
</protein>
<dbReference type="Proteomes" id="UP000694393">
    <property type="component" value="Unplaced"/>
</dbReference>
<accession>A0A8C8RV32</accession>
<reference evidence="14" key="1">
    <citation type="submission" date="2025-08" db="UniProtKB">
        <authorList>
            <consortium name="Ensembl"/>
        </authorList>
    </citation>
    <scope>IDENTIFICATION</scope>
</reference>
<dbReference type="InterPro" id="IPR013122">
    <property type="entry name" value="PKD1_2_channel"/>
</dbReference>
<evidence type="ECO:0000256" key="9">
    <source>
        <dbReference type="ARBA" id="ARBA00023180"/>
    </source>
</evidence>
<dbReference type="PRINTS" id="PR01433">
    <property type="entry name" value="POLYCYSTIN2"/>
</dbReference>
<comment type="caution">
    <text evidence="10">Lacks conserved residue(s) required for the propagation of feature annotation.</text>
</comment>
<keyword evidence="3 12" id="KW-0812">Transmembrane</keyword>
<sequence>RLYKGQGRAGQADGAAAPWGALHNACYEFVRHQRSFWAAQAWCQARRGRLAHLQRPAVQEVLSSRLAEGEKWWVGRAEQPGAEEPGEGSPAHRAAEAPTAPPAGCSYIIRDSGSIWARGDTCAQELYFICQFGECWLGDGLSTRPGHYVSGALGAQPQKQGGPVPLRLGDECVSAAGGGPGEHHGCTPKDPGAALGLVTVCDGGFAGRQHHAEQVTGPGSELGRAQRAAASILTLSLPVPSCNASTLPLGSYRLAQPLPLTLAFPSTPALAALLSNHSRVQVGVTVLAVNPFKHWDRTAIRSVGNIIVAAKEELIAVRDLPEDIEIGLWRDEHAETSPSGLNASTKEFVIELNVTSIEGTLIVRVLPSVPLVIELCLGQQHPPNNTHCLLNTTLPTGRGQHQGDNYTWVLSSARLQPSPGPYHITAVARRSTEQELLSHVTYTITALATPVLQVGPQSTISSTQCLCNHLTFFGSSVFVVPRTVNVQDTGKLLQNIANNPVGVALLASLLVVHGAAGIWAWRRDRADVRKVKVTVLADSDPRAHVRYVVQVFTGYRRGAATTAKVVLTLYGSEGRSEPHCLQDAHKPVFERGGLDVFLVTTHRPLGDLHSIRLWHDNSGPSPSWYVRQVVVSDVTARKKWHFLCSTWLAVDLGDCQLDQVFPAASLSELLSCRQLFHAALVEKFTQEHLWLSVLTRCPWDPFTRVQRLACCLTLLLCTMLVNLLFWRVHAGLTVACPAAGHGLLTWSELVASVQTALLLFPINLGVVRIFQLVPPPDLPLLPAGNRLPRASAAPQVPPPTHTPATGECLSPRRPRSLRFPQHQPGCQPATEPQGTAGAAQRASGARTCQVAIHWPAAFSQLLAQATPPITASPCFRAGRSFPILEPTEQKAAITSRLPKETVFVCWVTVAAASLASAFFTILLSLQLDRQQATSWVVSMLLSLLQNIFIVQPLKVSGLTLLFSLVLKRVLWQDKGKEQQLQRILALLGNSHHHRGREARLEVPSPSCMEAAAGWESASLEQALSCLHLCLAVQVSFLAALLVVCYMERSPDELYFKQAIRQSLTRKFSHVHRLGDFYTWAHGTLLPSLYGPTPGQSHPLSQGIACPRDPLGLPRWWRAWHCLDPSLSPGQADAPCLTRCKLKAWPCFHIPTDTLALQMTKRPRPGMPVPRNAVHLALCCAPSSLCPRSKGIPEALSNHMTHVQARQLKQQKWRYCCSQRKVLDVSVILISLAAIGVYIKRCLLQDSVMQKYQQDRSRFVSFYEAVKMDSALTCLLAFLVALTTVKLWTLLRLNPRMHVISRTLQAAWQEVVGFLLVLLVLLAGYSMACNLLFGWSLENYKTVVHSAVTIVELLIGIFNYDMVLNLDPILGSLLITTSVVSMLYVVINLFVSALLTTFSEERQAALVRTWLGLSAQSLRIPGTSGDRVTSHRSRWMI</sequence>
<dbReference type="SUPFAM" id="SSF49723">
    <property type="entry name" value="Lipase/lipooxygenase domain (PLAT/LH2 domain)"/>
    <property type="match status" value="1"/>
</dbReference>
<dbReference type="Pfam" id="PF01477">
    <property type="entry name" value="PLAT"/>
    <property type="match status" value="1"/>
</dbReference>
<feature type="compositionally biased region" description="Low complexity" evidence="11">
    <location>
        <begin position="79"/>
        <end position="91"/>
    </location>
</feature>
<evidence type="ECO:0000256" key="11">
    <source>
        <dbReference type="SAM" id="MobiDB-lite"/>
    </source>
</evidence>
<evidence type="ECO:0000256" key="6">
    <source>
        <dbReference type="ARBA" id="ARBA00022989"/>
    </source>
</evidence>
<dbReference type="Pfam" id="PF08016">
    <property type="entry name" value="PKD_channel"/>
    <property type="match status" value="1"/>
</dbReference>
<dbReference type="InterPro" id="IPR036392">
    <property type="entry name" value="PLAT/LH2_dom_sf"/>
</dbReference>
<dbReference type="GO" id="GO:0005509">
    <property type="term" value="F:calcium ion binding"/>
    <property type="evidence" value="ECO:0007669"/>
    <property type="project" value="InterPro"/>
</dbReference>
<evidence type="ECO:0000256" key="12">
    <source>
        <dbReference type="SAM" id="Phobius"/>
    </source>
</evidence>
<dbReference type="InterPro" id="IPR051223">
    <property type="entry name" value="Polycystin"/>
</dbReference>